<feature type="transmembrane region" description="Helical" evidence="6">
    <location>
        <begin position="21"/>
        <end position="47"/>
    </location>
</feature>
<dbReference type="PANTHER" id="PTHR23513">
    <property type="entry name" value="INTEGRAL MEMBRANE EFFLUX PROTEIN-RELATED"/>
    <property type="match status" value="1"/>
</dbReference>
<protein>
    <submittedName>
        <fullName evidence="7">Putative MFS family arabinose efflux permease</fullName>
    </submittedName>
</protein>
<evidence type="ECO:0000256" key="4">
    <source>
        <dbReference type="ARBA" id="ARBA00022989"/>
    </source>
</evidence>
<keyword evidence="3 6" id="KW-0812">Transmembrane</keyword>
<dbReference type="EMBL" id="JACHXK010000005">
    <property type="protein sequence ID" value="MBB3110797.1"/>
    <property type="molecule type" value="Genomic_DNA"/>
</dbReference>
<feature type="transmembrane region" description="Helical" evidence="6">
    <location>
        <begin position="84"/>
        <end position="102"/>
    </location>
</feature>
<comment type="subcellular location">
    <subcellularLocation>
        <location evidence="1">Cell membrane</location>
        <topology evidence="1">Multi-pass membrane protein</topology>
    </subcellularLocation>
</comment>
<keyword evidence="5 6" id="KW-0472">Membrane</keyword>
<evidence type="ECO:0000313" key="8">
    <source>
        <dbReference type="Proteomes" id="UP000570361"/>
    </source>
</evidence>
<proteinExistence type="predicted"/>
<organism evidence="7 8">
    <name type="scientific">Paenibacillus phyllosphaerae</name>
    <dbReference type="NCBI Taxonomy" id="274593"/>
    <lineage>
        <taxon>Bacteria</taxon>
        <taxon>Bacillati</taxon>
        <taxon>Bacillota</taxon>
        <taxon>Bacilli</taxon>
        <taxon>Bacillales</taxon>
        <taxon>Paenibacillaceae</taxon>
        <taxon>Paenibacillus</taxon>
    </lineage>
</organism>
<feature type="transmembrane region" description="Helical" evidence="6">
    <location>
        <begin position="375"/>
        <end position="398"/>
    </location>
</feature>
<comment type="caution">
    <text evidence="7">The sequence shown here is derived from an EMBL/GenBank/DDBJ whole genome shotgun (WGS) entry which is preliminary data.</text>
</comment>
<dbReference type="AlphaFoldDB" id="A0A7W5AY05"/>
<evidence type="ECO:0000256" key="6">
    <source>
        <dbReference type="SAM" id="Phobius"/>
    </source>
</evidence>
<evidence type="ECO:0000256" key="5">
    <source>
        <dbReference type="ARBA" id="ARBA00023136"/>
    </source>
</evidence>
<sequence>MERAKRTMLWSPLKERGFRQLFLGQVMADFANWLDFIALSALIVYAWGHGSMALAALSVCIGAPYVLLGPLLSVRLRSLPGKQMLVVCSLLHMVVACCLAWAPSLPVLLALVLMKTSITAVFDPVRQGAVKRLVEPANLAQASSLSQMSANLTKIFGPMAGGALMAWLGTKAPFLLSGGLYLLSAAALCFLPAWSGKAEQEEKRAGGLREAWRFLLGRARLKAAVVYVSAVFFLIFLYDGLFVLLAQEAGLNEDGFGLMIGAVGVGSVGGAVAAGQWSGWQRHPIAHMTRWGIVSGLLIVVVGLAAMGVIPPVLLFWLPLCAAIGYCGAQSAVPFGYVLQTETTEETIGPVSALANALQTSSMLIAPVIGASLAAWWGAGSVFAFVGCLTVGIALWTYSRMKQQAGGSAATVTEAVSSGESA</sequence>
<dbReference type="Gene3D" id="1.20.1250.20">
    <property type="entry name" value="MFS general substrate transporter like domains"/>
    <property type="match status" value="1"/>
</dbReference>
<gene>
    <name evidence="7" type="ORF">FHS18_002864</name>
</gene>
<dbReference type="Proteomes" id="UP000570361">
    <property type="component" value="Unassembled WGS sequence"/>
</dbReference>
<evidence type="ECO:0000313" key="7">
    <source>
        <dbReference type="EMBL" id="MBB3110797.1"/>
    </source>
</evidence>
<evidence type="ECO:0000256" key="2">
    <source>
        <dbReference type="ARBA" id="ARBA00022475"/>
    </source>
</evidence>
<dbReference type="SUPFAM" id="SSF103473">
    <property type="entry name" value="MFS general substrate transporter"/>
    <property type="match status" value="1"/>
</dbReference>
<evidence type="ECO:0000256" key="1">
    <source>
        <dbReference type="ARBA" id="ARBA00004651"/>
    </source>
</evidence>
<dbReference type="Pfam" id="PF07690">
    <property type="entry name" value="MFS_1"/>
    <property type="match status" value="1"/>
</dbReference>
<dbReference type="CDD" id="cd06173">
    <property type="entry name" value="MFS_MefA_like"/>
    <property type="match status" value="1"/>
</dbReference>
<feature type="transmembrane region" description="Helical" evidence="6">
    <location>
        <begin position="53"/>
        <end position="72"/>
    </location>
</feature>
<dbReference type="GO" id="GO:0005886">
    <property type="term" value="C:plasma membrane"/>
    <property type="evidence" value="ECO:0007669"/>
    <property type="project" value="UniProtKB-SubCell"/>
</dbReference>
<dbReference type="InterPro" id="IPR036259">
    <property type="entry name" value="MFS_trans_sf"/>
</dbReference>
<evidence type="ECO:0000256" key="3">
    <source>
        <dbReference type="ARBA" id="ARBA00022692"/>
    </source>
</evidence>
<accession>A0A7W5AY05</accession>
<keyword evidence="4 6" id="KW-1133">Transmembrane helix</keyword>
<dbReference type="GO" id="GO:0022857">
    <property type="term" value="F:transmembrane transporter activity"/>
    <property type="evidence" value="ECO:0007669"/>
    <property type="project" value="InterPro"/>
</dbReference>
<dbReference type="RefSeq" id="WP_183600681.1">
    <property type="nucleotide sequence ID" value="NZ_JACHXK010000005.1"/>
</dbReference>
<keyword evidence="8" id="KW-1185">Reference proteome</keyword>
<dbReference type="PANTHER" id="PTHR23513:SF6">
    <property type="entry name" value="MAJOR FACILITATOR SUPERFAMILY ASSOCIATED DOMAIN-CONTAINING PROTEIN"/>
    <property type="match status" value="1"/>
</dbReference>
<dbReference type="InterPro" id="IPR011701">
    <property type="entry name" value="MFS"/>
</dbReference>
<reference evidence="7 8" key="1">
    <citation type="submission" date="2020-08" db="EMBL/GenBank/DDBJ databases">
        <title>Genomic Encyclopedia of Type Strains, Phase III (KMG-III): the genomes of soil and plant-associated and newly described type strains.</title>
        <authorList>
            <person name="Whitman W."/>
        </authorList>
    </citation>
    <scope>NUCLEOTIDE SEQUENCE [LARGE SCALE GENOMIC DNA]</scope>
    <source>
        <strain evidence="7 8">CECT 5862</strain>
    </source>
</reference>
<keyword evidence="2" id="KW-1003">Cell membrane</keyword>
<name>A0A7W5AY05_9BACL</name>
<feature type="transmembrane region" description="Helical" evidence="6">
    <location>
        <begin position="258"/>
        <end position="279"/>
    </location>
</feature>
<feature type="transmembrane region" description="Helical" evidence="6">
    <location>
        <begin position="174"/>
        <end position="194"/>
    </location>
</feature>
<feature type="transmembrane region" description="Helical" evidence="6">
    <location>
        <begin position="223"/>
        <end position="246"/>
    </location>
</feature>
<feature type="transmembrane region" description="Helical" evidence="6">
    <location>
        <begin position="291"/>
        <end position="310"/>
    </location>
</feature>